<dbReference type="SMART" id="SM00382">
    <property type="entry name" value="AAA"/>
    <property type="match status" value="1"/>
</dbReference>
<dbReference type="InterPro" id="IPR027417">
    <property type="entry name" value="P-loop_NTPase"/>
</dbReference>
<organism evidence="4 5">
    <name type="scientific">Roseovarius albus</name>
    <dbReference type="NCBI Taxonomy" id="1247867"/>
    <lineage>
        <taxon>Bacteria</taxon>
        <taxon>Pseudomonadati</taxon>
        <taxon>Pseudomonadota</taxon>
        <taxon>Alphaproteobacteria</taxon>
        <taxon>Rhodobacterales</taxon>
        <taxon>Roseobacteraceae</taxon>
        <taxon>Roseovarius</taxon>
    </lineage>
</organism>
<keyword evidence="1" id="KW-0547">Nucleotide-binding</keyword>
<dbReference type="PANTHER" id="PTHR43038">
    <property type="entry name" value="ATP-BINDING CASSETTE, SUB-FAMILY H, MEMBER 1"/>
    <property type="match status" value="1"/>
</dbReference>
<dbReference type="Proteomes" id="UP000193061">
    <property type="component" value="Unassembled WGS sequence"/>
</dbReference>
<dbReference type="AlphaFoldDB" id="A0A1X7A8E1"/>
<sequence>MSDLVVSTKGLTRKFGEKTAVNNLDLEIRTGQIYGFLGPNGCGKTTTMRMLTGLLTPTSGSISVLGQPMPQSAEPLKNEIGYMTQIFSYYRDMTVLENLRFAAEIYGMPKNKIAGRIDELLSTYDLTENINQLSGSMSGGQRQKLALAATVIHSPKLLFLDEPTSAVDPETRRGFWEQLFDLVDQGATMIVSTHFMDEAERCHRLAILEHGTKKADGSPRQLMDDLNATVVEVEGAGLRRVKHQLDGQDDVLSTAQVGARLRVLVKKSESDPVAMLKALLQDYPDISLTVQRPNLEDVFVSATKGDPS</sequence>
<evidence type="ECO:0000256" key="2">
    <source>
        <dbReference type="ARBA" id="ARBA00022840"/>
    </source>
</evidence>
<evidence type="ECO:0000259" key="3">
    <source>
        <dbReference type="PROSITE" id="PS50893"/>
    </source>
</evidence>
<reference evidence="4 5" key="1">
    <citation type="submission" date="2017-03" db="EMBL/GenBank/DDBJ databases">
        <authorList>
            <person name="Afonso C.L."/>
            <person name="Miller P.J."/>
            <person name="Scott M.A."/>
            <person name="Spackman E."/>
            <person name="Goraichik I."/>
            <person name="Dimitrov K.M."/>
            <person name="Suarez D.L."/>
            <person name="Swayne D.E."/>
        </authorList>
    </citation>
    <scope>NUCLEOTIDE SEQUENCE [LARGE SCALE GENOMIC DNA]</scope>
    <source>
        <strain evidence="4 5">CECT 7450</strain>
    </source>
</reference>
<dbReference type="GO" id="GO:0016887">
    <property type="term" value="F:ATP hydrolysis activity"/>
    <property type="evidence" value="ECO:0007669"/>
    <property type="project" value="InterPro"/>
</dbReference>
<keyword evidence="5" id="KW-1185">Reference proteome</keyword>
<dbReference type="Pfam" id="PF00005">
    <property type="entry name" value="ABC_tran"/>
    <property type="match status" value="1"/>
</dbReference>
<evidence type="ECO:0000256" key="1">
    <source>
        <dbReference type="ARBA" id="ARBA00022741"/>
    </source>
</evidence>
<accession>A0A1X7A8E1</accession>
<dbReference type="OrthoDB" id="9778547at2"/>
<name>A0A1X7A8E1_9RHOB</name>
<evidence type="ECO:0000313" key="5">
    <source>
        <dbReference type="Proteomes" id="UP000193061"/>
    </source>
</evidence>
<evidence type="ECO:0000313" key="4">
    <source>
        <dbReference type="EMBL" id="SLN72632.1"/>
    </source>
</evidence>
<dbReference type="Gene3D" id="3.40.50.300">
    <property type="entry name" value="P-loop containing nucleotide triphosphate hydrolases"/>
    <property type="match status" value="1"/>
</dbReference>
<dbReference type="GO" id="GO:0005524">
    <property type="term" value="F:ATP binding"/>
    <property type="evidence" value="ECO:0007669"/>
    <property type="project" value="UniProtKB-KW"/>
</dbReference>
<dbReference type="PROSITE" id="PS00211">
    <property type="entry name" value="ABC_TRANSPORTER_1"/>
    <property type="match status" value="1"/>
</dbReference>
<dbReference type="CDD" id="cd03230">
    <property type="entry name" value="ABC_DR_subfamily_A"/>
    <property type="match status" value="1"/>
</dbReference>
<proteinExistence type="predicted"/>
<protein>
    <submittedName>
        <fullName evidence="4">Putative ABC transporter ATP-binding protein YbhF</fullName>
    </submittedName>
</protein>
<dbReference type="InterPro" id="IPR003593">
    <property type="entry name" value="AAA+_ATPase"/>
</dbReference>
<dbReference type="InterPro" id="IPR003439">
    <property type="entry name" value="ABC_transporter-like_ATP-bd"/>
</dbReference>
<keyword evidence="2 4" id="KW-0067">ATP-binding</keyword>
<dbReference type="EMBL" id="FWFX01000020">
    <property type="protein sequence ID" value="SLN72632.1"/>
    <property type="molecule type" value="Genomic_DNA"/>
</dbReference>
<dbReference type="RefSeq" id="WP_085807700.1">
    <property type="nucleotide sequence ID" value="NZ_FWFX01000020.1"/>
</dbReference>
<dbReference type="PROSITE" id="PS50893">
    <property type="entry name" value="ABC_TRANSPORTER_2"/>
    <property type="match status" value="1"/>
</dbReference>
<dbReference type="SUPFAM" id="SSF52540">
    <property type="entry name" value="P-loop containing nucleoside triphosphate hydrolases"/>
    <property type="match status" value="1"/>
</dbReference>
<dbReference type="PANTHER" id="PTHR43038:SF3">
    <property type="entry name" value="ABC TRANSPORTER G FAMILY MEMBER 20 ISOFORM X1"/>
    <property type="match status" value="1"/>
</dbReference>
<gene>
    <name evidence="4" type="primary">ybhF</name>
    <name evidence="4" type="ORF">ROA7450_04050</name>
</gene>
<dbReference type="InterPro" id="IPR017871">
    <property type="entry name" value="ABC_transporter-like_CS"/>
</dbReference>
<feature type="domain" description="ABC transporter" evidence="3">
    <location>
        <begin position="6"/>
        <end position="235"/>
    </location>
</feature>